<dbReference type="InterPro" id="IPR036691">
    <property type="entry name" value="Endo/exonu/phosph_ase_sf"/>
</dbReference>
<keyword evidence="4" id="KW-1185">Reference proteome</keyword>
<dbReference type="PANTHER" id="PTHR34303:SF8">
    <property type="entry name" value="OS09G0372600 PROTEIN"/>
    <property type="match status" value="1"/>
</dbReference>
<dbReference type="Gene3D" id="3.60.10.10">
    <property type="entry name" value="Endonuclease/exonuclease/phosphatase"/>
    <property type="match status" value="1"/>
</dbReference>
<gene>
    <name evidence="3" type="ORF">HU200_034387</name>
</gene>
<dbReference type="SUPFAM" id="SSF56672">
    <property type="entry name" value="DNA/RNA polymerases"/>
    <property type="match status" value="1"/>
</dbReference>
<evidence type="ECO:0000259" key="2">
    <source>
        <dbReference type="PROSITE" id="PS50878"/>
    </source>
</evidence>
<comment type="caution">
    <text evidence="3">The sequence shown here is derived from an EMBL/GenBank/DDBJ whole genome shotgun (WGS) entry which is preliminary data.</text>
</comment>
<dbReference type="PANTHER" id="PTHR34303">
    <property type="entry name" value="OS01G0890400 PROTEIN-RELATED"/>
    <property type="match status" value="1"/>
</dbReference>
<feature type="region of interest" description="Disordered" evidence="1">
    <location>
        <begin position="320"/>
        <end position="380"/>
    </location>
</feature>
<dbReference type="Pfam" id="PF00078">
    <property type="entry name" value="RVT_1"/>
    <property type="match status" value="1"/>
</dbReference>
<feature type="compositionally biased region" description="Pro residues" evidence="1">
    <location>
        <begin position="429"/>
        <end position="439"/>
    </location>
</feature>
<dbReference type="Proteomes" id="UP000636709">
    <property type="component" value="Unassembled WGS sequence"/>
</dbReference>
<dbReference type="EMBL" id="JACEFO010001827">
    <property type="protein sequence ID" value="KAF8700447.1"/>
    <property type="molecule type" value="Genomic_DNA"/>
</dbReference>
<evidence type="ECO:0000256" key="1">
    <source>
        <dbReference type="SAM" id="MobiDB-lite"/>
    </source>
</evidence>
<dbReference type="CDD" id="cd01650">
    <property type="entry name" value="RT_nLTR_like"/>
    <property type="match status" value="1"/>
</dbReference>
<dbReference type="InterPro" id="IPR043502">
    <property type="entry name" value="DNA/RNA_pol_sf"/>
</dbReference>
<dbReference type="OrthoDB" id="1934719at2759"/>
<sequence>MSSSTSHSRRAGIRCAAVSLLLLDGGVVPALALAVGRWAFVAPGRGGPVVTHHLAVIDPCTRGLAIAYRRPPDGPRAPILFQPTMDPMVHPPPSDDTGVDGGERAWRSATPFIPHRARATPPVDFAGDDFVEVHMPDVDMEPSRRLAYAFVEPAHADPGLYIRLPLEQRGGDPPIRLAPSSYGSMMVVFGHPYFREAAIRRGPIHFDGHVLSLERHEEADFRVHIPYDHLVEMAATTFPPEHWNEEGIRQAFHVYGQVCCIARSTLRTVDNRRDSGIADYSVLRVLVLVSNMSKVKPKLVVRNPRGEVAGIASIRIVGHWPHAPGAQPPDTHVFSDESSDDSSGGADGQSPPPRHASSVTSNVAPDAASASRPVQGEGQSRGINCRVLGALLYPSAPLWTFVSGATMALSRALSLRGVPRVIIRDLPPPERPCTPPQPPTHRVVLSDSDDITETRSQPRSMLPSLSDLLEEEEHEVSLRRRRARRKRATDSASKKRRSRRLAAKEEPFYTDATTKATRVKAAQLDLAKASERMKTALQSSGLLQRPPPAKILPSKLRRLGRVCGLSHLSEVEDDDDTPAAADVIYLLWKPLLCLMFETRPSIGASGGILTAWDSTVLSLNSSTARAYSLTTTFTLAVDGSSLTISNIYAPTLSADKPAFLIELASIASGVSGAWMLIGDFNLTRSPSDKNRGAFNASEAQMFNDLINNTELLNFPDSILFGSRSPAANGFDSNPPGSRRCTAPNTLLDASKSAGEYAAHGHVASDQLTSANMTLRLWWMRSTIWKNYAVSLELRAAFVGLPPAGFTNLRKNTIQCLEHNNNTLTSHDAKSAVLFDFYNDLLGTAIATDWQFFSNDGLSSDFTDDEISEALFAMDYNASPGPDGFGPSFYRAFWPQLKPLVSGLFHDFQAGTLDLDGLNRAHLILLPKRDGIVSADRFRPISLQNCPMKLFSKAMANRLKKRGLRQGDPISPYLFIIVADVLQRRIHDPRHTHLLSHPIDHTLSAPVLQYADDTLILIKGSVDAMVALKEVLDLFSMATGLTINFHKSTFVPLHIRPDDAVAMAGVIGCPIAHFPQTYLGLPLSPHKLRVCDYQPLVAKFDKYLAGWKARLLSTGGRLVLVNAVLSNLATYFMSSMLLPKTILCREKEYGGLGVRSLAAQNHSLLLNAKPDSYIARIVAEELPRKWQTHLLLAGSVATEHTAGRNFPRIVLSHTTALSDPWGPQFQYRLTQVALEERDMLLSCLARVSLSKQPDCRMFSTDQCRPFSTRDIPRMLQVHNQQNPDALRVWADESYCALCPSVEETDDHIFFECALARNTWECIAAVTPGFWAESYHSHHRFNMTQYFSAERLDLQPGAAYAEKSSSACG</sequence>
<evidence type="ECO:0000313" key="3">
    <source>
        <dbReference type="EMBL" id="KAF8700447.1"/>
    </source>
</evidence>
<proteinExistence type="predicted"/>
<feature type="region of interest" description="Disordered" evidence="1">
    <location>
        <begin position="426"/>
        <end position="504"/>
    </location>
</feature>
<organism evidence="3 4">
    <name type="scientific">Digitaria exilis</name>
    <dbReference type="NCBI Taxonomy" id="1010633"/>
    <lineage>
        <taxon>Eukaryota</taxon>
        <taxon>Viridiplantae</taxon>
        <taxon>Streptophyta</taxon>
        <taxon>Embryophyta</taxon>
        <taxon>Tracheophyta</taxon>
        <taxon>Spermatophyta</taxon>
        <taxon>Magnoliopsida</taxon>
        <taxon>Liliopsida</taxon>
        <taxon>Poales</taxon>
        <taxon>Poaceae</taxon>
        <taxon>PACMAD clade</taxon>
        <taxon>Panicoideae</taxon>
        <taxon>Panicodae</taxon>
        <taxon>Paniceae</taxon>
        <taxon>Anthephorinae</taxon>
        <taxon>Digitaria</taxon>
    </lineage>
</organism>
<name>A0A835BJV1_9POAL</name>
<accession>A0A835BJV1</accession>
<protein>
    <recommendedName>
        <fullName evidence="2">Reverse transcriptase domain-containing protein</fullName>
    </recommendedName>
</protein>
<reference evidence="3" key="1">
    <citation type="submission" date="2020-07" db="EMBL/GenBank/DDBJ databases">
        <title>Genome sequence and genetic diversity analysis of an under-domesticated orphan crop, white fonio (Digitaria exilis).</title>
        <authorList>
            <person name="Bennetzen J.L."/>
            <person name="Chen S."/>
            <person name="Ma X."/>
            <person name="Wang X."/>
            <person name="Yssel A.E.J."/>
            <person name="Chaluvadi S.R."/>
            <person name="Johnson M."/>
            <person name="Gangashetty P."/>
            <person name="Hamidou F."/>
            <person name="Sanogo M.D."/>
            <person name="Zwaenepoel A."/>
            <person name="Wallace J."/>
            <person name="Van De Peer Y."/>
            <person name="Van Deynze A."/>
        </authorList>
    </citation>
    <scope>NUCLEOTIDE SEQUENCE</scope>
    <source>
        <tissue evidence="3">Leaves</tissue>
    </source>
</reference>
<evidence type="ECO:0000313" key="4">
    <source>
        <dbReference type="Proteomes" id="UP000636709"/>
    </source>
</evidence>
<dbReference type="InterPro" id="IPR000477">
    <property type="entry name" value="RT_dom"/>
</dbReference>
<dbReference type="SUPFAM" id="SSF56219">
    <property type="entry name" value="DNase I-like"/>
    <property type="match status" value="1"/>
</dbReference>
<feature type="domain" description="Reverse transcriptase" evidence="2">
    <location>
        <begin position="703"/>
        <end position="1082"/>
    </location>
</feature>
<dbReference type="PROSITE" id="PS50878">
    <property type="entry name" value="RT_POL"/>
    <property type="match status" value="1"/>
</dbReference>